<proteinExistence type="predicted"/>
<gene>
    <name evidence="1" type="ORF">PACLA_8A002526</name>
</gene>
<dbReference type="Proteomes" id="UP001152795">
    <property type="component" value="Unassembled WGS sequence"/>
</dbReference>
<name>A0A6S7KJ39_PARCT</name>
<keyword evidence="2" id="KW-1185">Reference proteome</keyword>
<evidence type="ECO:0000313" key="2">
    <source>
        <dbReference type="Proteomes" id="UP001152795"/>
    </source>
</evidence>
<sequence length="147" mass="17310">MGLTKRKDIDAPSFKSIYQQNKQYMPTRKLITDILVANFKKSEAKFEELFSSTKAEWISCDHTYKTTANIDCKRDSDGKCITQYKAVFCILNEKGQVVQWQLTNQENFEEVCDMFVDMKKKFERSVELDLFHAVQRVVKEVPKRKHI</sequence>
<reference evidence="1" key="1">
    <citation type="submission" date="2020-04" db="EMBL/GenBank/DDBJ databases">
        <authorList>
            <person name="Alioto T."/>
            <person name="Alioto T."/>
            <person name="Gomez Garrido J."/>
        </authorList>
    </citation>
    <scope>NUCLEOTIDE SEQUENCE</scope>
    <source>
        <strain evidence="1">A484AB</strain>
    </source>
</reference>
<protein>
    <submittedName>
        <fullName evidence="1">Uncharacterized protein</fullName>
    </submittedName>
</protein>
<evidence type="ECO:0000313" key="1">
    <source>
        <dbReference type="EMBL" id="CAB4027342.1"/>
    </source>
</evidence>
<accession>A0A6S7KJ39</accession>
<dbReference type="EMBL" id="CACRXK020014745">
    <property type="protein sequence ID" value="CAB4027342.1"/>
    <property type="molecule type" value="Genomic_DNA"/>
</dbReference>
<organism evidence="1 2">
    <name type="scientific">Paramuricea clavata</name>
    <name type="common">Red gorgonian</name>
    <name type="synonym">Violescent sea-whip</name>
    <dbReference type="NCBI Taxonomy" id="317549"/>
    <lineage>
        <taxon>Eukaryota</taxon>
        <taxon>Metazoa</taxon>
        <taxon>Cnidaria</taxon>
        <taxon>Anthozoa</taxon>
        <taxon>Octocorallia</taxon>
        <taxon>Malacalcyonacea</taxon>
        <taxon>Plexauridae</taxon>
        <taxon>Paramuricea</taxon>
    </lineage>
</organism>
<comment type="caution">
    <text evidence="1">The sequence shown here is derived from an EMBL/GenBank/DDBJ whole genome shotgun (WGS) entry which is preliminary data.</text>
</comment>
<dbReference type="AlphaFoldDB" id="A0A6S7KJ39"/>